<proteinExistence type="predicted"/>
<comment type="caution">
    <text evidence="1">The sequence shown here is derived from an EMBL/GenBank/DDBJ whole genome shotgun (WGS) entry which is preliminary data.</text>
</comment>
<evidence type="ECO:0008006" key="2">
    <source>
        <dbReference type="Google" id="ProtNLM"/>
    </source>
</evidence>
<accession>A0A0F9UQ10</accession>
<name>A0A0F9UQ10_9ZZZZ</name>
<evidence type="ECO:0000313" key="1">
    <source>
        <dbReference type="EMBL" id="KKN55698.1"/>
    </source>
</evidence>
<gene>
    <name evidence="1" type="ORF">LCGC14_0580000</name>
</gene>
<dbReference type="EMBL" id="LAZR01000875">
    <property type="protein sequence ID" value="KKN55698.1"/>
    <property type="molecule type" value="Genomic_DNA"/>
</dbReference>
<dbReference type="AlphaFoldDB" id="A0A0F9UQ10"/>
<reference evidence="1" key="1">
    <citation type="journal article" date="2015" name="Nature">
        <title>Complex archaea that bridge the gap between prokaryotes and eukaryotes.</title>
        <authorList>
            <person name="Spang A."/>
            <person name="Saw J.H."/>
            <person name="Jorgensen S.L."/>
            <person name="Zaremba-Niedzwiedzka K."/>
            <person name="Martijn J."/>
            <person name="Lind A.E."/>
            <person name="van Eijk R."/>
            <person name="Schleper C."/>
            <person name="Guy L."/>
            <person name="Ettema T.J."/>
        </authorList>
    </citation>
    <scope>NUCLEOTIDE SEQUENCE</scope>
</reference>
<protein>
    <recommendedName>
        <fullName evidence="2">Tetratricopeptide repeat protein</fullName>
    </recommendedName>
</protein>
<organism evidence="1">
    <name type="scientific">marine sediment metagenome</name>
    <dbReference type="NCBI Taxonomy" id="412755"/>
    <lineage>
        <taxon>unclassified sequences</taxon>
        <taxon>metagenomes</taxon>
        <taxon>ecological metagenomes</taxon>
    </lineage>
</organism>
<sequence length="52" mass="5999">MRQRVNKLIQEMTLAFMGGKEKIAAEKARELLKINPNFEMAIMVLDFCGELK</sequence>